<reference evidence="3" key="1">
    <citation type="submission" date="2009-08" db="EMBL/GenBank/DDBJ databases">
        <title>Complete sequence of chromosome of Methanocaldococcus fervens AG86.</title>
        <authorList>
            <consortium name="US DOE Joint Genome Institute"/>
            <person name="Lucas S."/>
            <person name="Copeland A."/>
            <person name="Lapidus A."/>
            <person name="Glavina del Rio T."/>
            <person name="Tice H."/>
            <person name="Bruce D."/>
            <person name="Goodwin L."/>
            <person name="Pitluck S."/>
            <person name="Chertkov O."/>
            <person name="Detter J.C."/>
            <person name="Han C."/>
            <person name="Tapia R."/>
            <person name="Larimer F."/>
            <person name="Land M."/>
            <person name="Hauser L."/>
            <person name="Kyrpides N."/>
            <person name="Ovchinnikova G."/>
            <person name="Lupa-Sieprawska M."/>
            <person name="Whitman W.B."/>
        </authorList>
    </citation>
    <scope>NUCLEOTIDE SEQUENCE [LARGE SCALE GENOMIC DNA]</scope>
    <source>
        <strain evidence="3">AG86</strain>
    </source>
</reference>
<proteinExistence type="predicted"/>
<dbReference type="RefSeq" id="WP_015790970.1">
    <property type="nucleotide sequence ID" value="NC_013156.1"/>
</dbReference>
<dbReference type="AlphaFoldDB" id="C7P6P8"/>
<name>C7P6P8_METFA</name>
<dbReference type="OrthoDB" id="92388at2157"/>
<sequence>MAMSLKKIGAIAVGGAMVATALASGVAAEVTVQGEVTKDLFVKNGQPNCYVVVGADAPSTMDVVSAADIAAKIGSLCYKEGTVEDGSAEITVHAEAKSDDVDVYAETIPEGNYTVFVAASDSDYADAFENDTGDPYGLADALGVDDDELNEIVSLGDVSTMLKIEDVDPKDWYDSDDDAGEIVAVAVQNDSGELMVDKKNAVYMSLVYTNDEEKFENTTQLKLGMRIPFLGKEQVVVRIKTDDDSIGLGTLVYDGVLKEGETYDVGNGYAVKVKSILKSSTPGEYKVTVDILKDGKVIIEKTDVVTNRNALKIGCMGKISVVVHSAWMDVGENYGYAELIIAKDVKCLYLGEDYINDWVPYAVLKNGNNIELKKDISDSDRPKIVGIAFRYEGDEFEDLDDGDEVDILDYITFKLDDKDKEDKLYVYFSMDKTVDATVNVGEKVTALNAEVKLKGIEANAVEPVALTAPIAKLDTEVSLDSADKNLILVGGPVANKLTKALVDAGKLALDNDSPATIAVLPGEANGHDVVVVAGGDREKTREAALELIKML</sequence>
<dbReference type="InterPro" id="IPR022650">
    <property type="entry name" value="S_layer_central"/>
</dbReference>
<feature type="domain" description="S-layer protein central" evidence="1">
    <location>
        <begin position="114"/>
        <end position="460"/>
    </location>
</feature>
<evidence type="ECO:0000259" key="2">
    <source>
        <dbReference type="Pfam" id="PF05124"/>
    </source>
</evidence>
<dbReference type="Proteomes" id="UP000001495">
    <property type="component" value="Chromosome"/>
</dbReference>
<protein>
    <submittedName>
        <fullName evidence="3">S-layer protein</fullName>
    </submittedName>
</protein>
<evidence type="ECO:0000259" key="1">
    <source>
        <dbReference type="Pfam" id="PF05123"/>
    </source>
</evidence>
<dbReference type="eggNOG" id="arCOG03418">
    <property type="taxonomic scope" value="Archaea"/>
</dbReference>
<dbReference type="NCBIfam" id="TIGR01564">
    <property type="entry name" value="S_layer_MJ"/>
    <property type="match status" value="1"/>
</dbReference>
<dbReference type="Pfam" id="PF05123">
    <property type="entry name" value="S_layer_N"/>
    <property type="match status" value="1"/>
</dbReference>
<dbReference type="KEGG" id="mfe:Mefer_0399"/>
<evidence type="ECO:0000313" key="4">
    <source>
        <dbReference type="Proteomes" id="UP000001495"/>
    </source>
</evidence>
<dbReference type="Pfam" id="PF05124">
    <property type="entry name" value="S_layer_C"/>
    <property type="match status" value="1"/>
</dbReference>
<dbReference type="InterPro" id="IPR006454">
    <property type="entry name" value="S_layer_MJ"/>
</dbReference>
<feature type="domain" description="S-layer protein outer" evidence="2">
    <location>
        <begin position="37"/>
        <end position="551"/>
    </location>
</feature>
<accession>C7P6P8</accession>
<keyword evidence="4" id="KW-1185">Reference proteome</keyword>
<dbReference type="EMBL" id="CP001696">
    <property type="protein sequence ID" value="ACV24230.1"/>
    <property type="molecule type" value="Genomic_DNA"/>
</dbReference>
<gene>
    <name evidence="3" type="ordered locus">Mefer_0399</name>
</gene>
<organism evidence="3 4">
    <name type="scientific">Methanocaldococcus fervens (strain DSM 4213 / JCM 15782 / AG86)</name>
    <name type="common">Methanococcus fervens</name>
    <dbReference type="NCBI Taxonomy" id="573064"/>
    <lineage>
        <taxon>Archaea</taxon>
        <taxon>Methanobacteriati</taxon>
        <taxon>Methanobacteriota</taxon>
        <taxon>Methanomada group</taxon>
        <taxon>Methanococci</taxon>
        <taxon>Methanococcales</taxon>
        <taxon>Methanocaldococcaceae</taxon>
        <taxon>Methanocaldococcus</taxon>
    </lineage>
</organism>
<dbReference type="InterPro" id="IPR022651">
    <property type="entry name" value="S_layer_C"/>
</dbReference>
<dbReference type="HOGENOM" id="CLU_016296_0_0_2"/>
<evidence type="ECO:0000313" key="3">
    <source>
        <dbReference type="EMBL" id="ACV24230.1"/>
    </source>
</evidence>
<dbReference type="STRING" id="573064.Mefer_0399"/>
<dbReference type="GeneID" id="8365069"/>